<reference evidence="3 4" key="1">
    <citation type="journal article" date="2016" name="Genome Biol. Evol.">
        <title>Draft genome sequence of an aflatoxigenic Aspergillus species, A. bombycis.</title>
        <authorList>
            <person name="Moore G.G."/>
            <person name="Mack B.M."/>
            <person name="Beltz S.B."/>
            <person name="Gilbert M.K."/>
        </authorList>
    </citation>
    <scope>NUCLEOTIDE SEQUENCE [LARGE SCALE GENOMIC DNA]</scope>
    <source>
        <strain evidence="4">NRRL 26010</strain>
    </source>
</reference>
<dbReference type="Pfam" id="PF24802">
    <property type="entry name" value="DUF7703"/>
    <property type="match status" value="1"/>
</dbReference>
<keyword evidence="1" id="KW-1133">Transmembrane helix</keyword>
<comment type="caution">
    <text evidence="3">The sequence shown here is derived from an EMBL/GenBank/DDBJ whole genome shotgun (WGS) entry which is preliminary data.</text>
</comment>
<feature type="transmembrane region" description="Helical" evidence="1">
    <location>
        <begin position="47"/>
        <end position="71"/>
    </location>
</feature>
<sequence length="272" mass="30345">MTITEHASTNSPVIRYLFTAVYVLTIYNAAETMILVFVTFRKYSGCYFWSLIVATSGLLISTFGSAYYFYVDNANEIVPVSLGVFGWAAFVPGQAVVLWSRLHLVIQNIRIIRGVLIMIIVNAAVLCPPTIVLAYLGTVPHPDPKVSHAYNIWENIQLSIFCTQESVISGIYIWQTILLLKLVSNHRKRIIIYQLLAINVCVLGMDAVLLGVQYSSYKSVQIQTKGFVYSLKLKLELAVLSRLVSFVRQSHEKEQLPSDATVDRDGSGLGVC</sequence>
<dbReference type="OrthoDB" id="4501299at2759"/>
<dbReference type="GeneID" id="34450055"/>
<feature type="domain" description="DUF7703" evidence="2">
    <location>
        <begin position="20"/>
        <end position="250"/>
    </location>
</feature>
<evidence type="ECO:0000259" key="2">
    <source>
        <dbReference type="Pfam" id="PF24802"/>
    </source>
</evidence>
<organism evidence="3 4">
    <name type="scientific">Aspergillus bombycis</name>
    <dbReference type="NCBI Taxonomy" id="109264"/>
    <lineage>
        <taxon>Eukaryota</taxon>
        <taxon>Fungi</taxon>
        <taxon>Dikarya</taxon>
        <taxon>Ascomycota</taxon>
        <taxon>Pezizomycotina</taxon>
        <taxon>Eurotiomycetes</taxon>
        <taxon>Eurotiomycetidae</taxon>
        <taxon>Eurotiales</taxon>
        <taxon>Aspergillaceae</taxon>
        <taxon>Aspergillus</taxon>
    </lineage>
</organism>
<accession>A0A1F8A0B2</accession>
<evidence type="ECO:0000313" key="4">
    <source>
        <dbReference type="Proteomes" id="UP000179179"/>
    </source>
</evidence>
<evidence type="ECO:0000256" key="1">
    <source>
        <dbReference type="SAM" id="Phobius"/>
    </source>
</evidence>
<dbReference type="RefSeq" id="XP_022388858.1">
    <property type="nucleotide sequence ID" value="XM_022533794.1"/>
</dbReference>
<dbReference type="InterPro" id="IPR056120">
    <property type="entry name" value="DUF7703"/>
</dbReference>
<feature type="transmembrane region" description="Helical" evidence="1">
    <location>
        <begin position="111"/>
        <end position="136"/>
    </location>
</feature>
<dbReference type="Proteomes" id="UP000179179">
    <property type="component" value="Unassembled WGS sequence"/>
</dbReference>
<dbReference type="EMBL" id="LYCR01000046">
    <property type="protein sequence ID" value="OGM45141.1"/>
    <property type="molecule type" value="Genomic_DNA"/>
</dbReference>
<evidence type="ECO:0000313" key="3">
    <source>
        <dbReference type="EMBL" id="OGM45141.1"/>
    </source>
</evidence>
<feature type="transmembrane region" description="Helical" evidence="1">
    <location>
        <begin position="192"/>
        <end position="214"/>
    </location>
</feature>
<name>A0A1F8A0B2_9EURO</name>
<keyword evidence="1" id="KW-0472">Membrane</keyword>
<protein>
    <recommendedName>
        <fullName evidence="2">DUF7703 domain-containing protein</fullName>
    </recommendedName>
</protein>
<dbReference type="PANTHER" id="PTHR37013">
    <property type="entry name" value="INTEGRAL MEMBRANE PROTEIN (AFU_ORTHOLOGUE AFUA_1G05950)-RELATED"/>
    <property type="match status" value="1"/>
</dbReference>
<dbReference type="AlphaFoldDB" id="A0A1F8A0B2"/>
<feature type="transmembrane region" description="Helical" evidence="1">
    <location>
        <begin position="77"/>
        <end position="99"/>
    </location>
</feature>
<keyword evidence="1" id="KW-0812">Transmembrane</keyword>
<dbReference type="PANTHER" id="PTHR37013:SF7">
    <property type="entry name" value="INTEGRAL MEMBRANE PROTEIN"/>
    <property type="match status" value="1"/>
</dbReference>
<feature type="transmembrane region" description="Helical" evidence="1">
    <location>
        <begin position="20"/>
        <end position="40"/>
    </location>
</feature>
<gene>
    <name evidence="3" type="ORF">ABOM_006665</name>
</gene>
<keyword evidence="4" id="KW-1185">Reference proteome</keyword>
<proteinExistence type="predicted"/>